<dbReference type="Proteomes" id="UP001054801">
    <property type="component" value="Chromosome"/>
</dbReference>
<organism evidence="1 2">
    <name type="scientific">Thiothrix winogradskyi</name>
    <dbReference type="NCBI Taxonomy" id="96472"/>
    <lineage>
        <taxon>Bacteria</taxon>
        <taxon>Pseudomonadati</taxon>
        <taxon>Pseudomonadota</taxon>
        <taxon>Gammaproteobacteria</taxon>
        <taxon>Thiotrichales</taxon>
        <taxon>Thiotrichaceae</taxon>
        <taxon>Thiothrix</taxon>
    </lineage>
</organism>
<dbReference type="RefSeq" id="WP_236497369.1">
    <property type="nucleotide sequence ID" value="NZ_CP091244.1"/>
</dbReference>
<gene>
    <name evidence="1" type="ORF">L2Y54_15550</name>
</gene>
<accession>A0ABY3SX03</accession>
<evidence type="ECO:0000313" key="2">
    <source>
        <dbReference type="Proteomes" id="UP001054801"/>
    </source>
</evidence>
<name>A0ABY3SX03_9GAMM</name>
<keyword evidence="2" id="KW-1185">Reference proteome</keyword>
<sequence>MLTSVMNILYRLLAISLISLLYGVAPQVASAASIKLPESGLPAIPATPLQAVRPQTDAGVRYDRISPVVNGQATYNPTLCNVAAYWSAAQVSVGGRASGNGADVCKVQAQTDDGALKFLTKWPLNNIHYPLTPAPAWAQFRFSVPQGHTASTLEYELSWYKLFGSTPTNCHPTEIDPVTGRCKLDVSADWQPDIPAGLFLLWAKPGDSQYVVTGPHDPIEKIGYSGKQVFQAAVPEALRGADEVVVTLLTYNQYTKACEKANPTVCTPHENENLELHSVALKTAKALNPLHQPAQQHPRILGHGAEWQTYWQPFEALTCVTSKNDSDWGSVFNVKNVWDKHTKGYSACKETPPSSLQKVDDAAFYLNPPANSTWNTDRALRVMFLLRQLKQCHAEGGNCLYSAAETQALQAAFIAYEMQRFDSVVWDWGYKCFDIGTEQQMKFWSIFVDVFWSDLAVTDKARIDAKMGALIDCYLQQYADKDWSIFNGNNWTPLLGRGAAYWAIAYYHEDPRAPAVLEKVLESLWLHRDFYLADGAYMEGIVEYTNVSYSSLREINNLMMQGFGVPLDSVRWERVAKTANWFLDFMAPDGAMVDFGDSWEKLGWYTLDPLHMLLWEEMTGVKPVGQATLDTCKILDYFSNKWFVKGLDDPWTVQPSMARNWINLAGQCQRTAQAGSQVSLFANAVTGSLRQYLPGSNPLAQQEGLRFKQADQTYLAVSGTPADFPHRELDFGGLIWSAYGNRLLYDFGYGEIALTAQGKPYLLNNGNVQLFDNLPLGTNTLVVEDATQTGYTGGKYQNATINSSQIYGERGILTKATIGNLTGLHLDAQAVYGTNDAELGWLRYFDRWMLPLGDGNFLVADAFAVKAERGSANVQEYWHTTVDTDAASSCSFSRQNVAMSLENTHSLRLKPECARLDRTAPSSVVGRIAAASWQAGEFSLDPEIINYKTRINTTIQRQRVRFKPLSPVSEDVRVFLLQVAPKAEQLQEISLQKGDCGGNAPCFDLRLNGQTQRITFAYDNAKYRLASIQPVTVMTSFVDQKDVLLSTWVESNNIQISGLSSATPFTVTGGEYRINGSAYTKAKGTLKNGDTLQVRHLSSSKSTTTVTTTLKVGKQSYIFKSTTLVIDGTPDPISFTAQTGVALGSLLESNVVTLSGINVPVAVSVAGGEYRINGGAYTKAKGTAKAGDTLQLRHTTSSKSNTTVKTTLTVGSAKPVFSTTTLVIDSTPDAFSFTALTGVALNSWIESASITVSGINTPIAVSISGGEYRINGGAYTKAKGTVKVGDTLQVRHLSSRSTKKTVTTTLTVGTTKALFKTTTQ</sequence>
<dbReference type="Gene3D" id="2.70.98.70">
    <property type="match status" value="1"/>
</dbReference>
<protein>
    <submittedName>
        <fullName evidence="1">Uncharacterized protein</fullName>
    </submittedName>
</protein>
<proteinExistence type="predicted"/>
<reference evidence="1" key="1">
    <citation type="journal article" date="2022" name="Microorganisms">
        <title>Two New Species of Filamentous Sulfur Bacteria of the Genus Thiothrix, Thiothrix winogradskyi sp. nov. and 'Candidatus Thiothrix sulfatifontis' sp. nov.</title>
        <authorList>
            <person name="Ravin N.V."/>
            <person name="Rossetti S."/>
            <person name="Beletsky A.V."/>
            <person name="Kadnikov V.V."/>
            <person name="Rudenko T.S."/>
            <person name="Smolyakov D.D."/>
            <person name="Moskvitina M.I."/>
            <person name="Gureeva M.V."/>
            <person name="Mardanov A.V."/>
            <person name="Grabovich M.Y."/>
        </authorList>
    </citation>
    <scope>NUCLEOTIDE SEQUENCE</scope>
    <source>
        <strain evidence="1">CT3</strain>
    </source>
</reference>
<dbReference type="InterPro" id="IPR008929">
    <property type="entry name" value="Chondroitin_lyas"/>
</dbReference>
<evidence type="ECO:0000313" key="1">
    <source>
        <dbReference type="EMBL" id="UJS23348.1"/>
    </source>
</evidence>
<dbReference type="EMBL" id="CP091244">
    <property type="protein sequence ID" value="UJS23348.1"/>
    <property type="molecule type" value="Genomic_DNA"/>
</dbReference>
<dbReference type="Gene3D" id="1.50.10.100">
    <property type="entry name" value="Chondroitin AC/alginate lyase"/>
    <property type="match status" value="1"/>
</dbReference>